<dbReference type="NCBIfam" id="TIGR02432">
    <property type="entry name" value="lysidine_TilS_N"/>
    <property type="match status" value="1"/>
</dbReference>
<evidence type="ECO:0000256" key="5">
    <source>
        <dbReference type="ARBA" id="ARBA00022840"/>
    </source>
</evidence>
<dbReference type="InterPro" id="IPR011990">
    <property type="entry name" value="TPR-like_helical_dom_sf"/>
</dbReference>
<dbReference type="EMBL" id="MN739479">
    <property type="protein sequence ID" value="QHT07154.1"/>
    <property type="molecule type" value="Genomic_DNA"/>
</dbReference>
<dbReference type="PANTHER" id="PTHR43033">
    <property type="entry name" value="TRNA(ILE)-LYSIDINE SYNTHASE-RELATED"/>
    <property type="match status" value="1"/>
</dbReference>
<evidence type="ECO:0000256" key="3">
    <source>
        <dbReference type="ARBA" id="ARBA00022694"/>
    </source>
</evidence>
<dbReference type="Gene3D" id="3.40.50.620">
    <property type="entry name" value="HUPs"/>
    <property type="match status" value="1"/>
</dbReference>
<dbReference type="AlphaFoldDB" id="A0A6C0CTV6"/>
<keyword evidence="2" id="KW-0436">Ligase</keyword>
<feature type="domain" description="tRNA(Ile)-lysidine/2-thiocytidine synthase N-terminal" evidence="7">
    <location>
        <begin position="215"/>
        <end position="391"/>
    </location>
</feature>
<dbReference type="EC" id="6.3.4.19" evidence="1"/>
<dbReference type="GO" id="GO:0032267">
    <property type="term" value="F:tRNA(Ile)-lysidine synthase activity"/>
    <property type="evidence" value="ECO:0007669"/>
    <property type="project" value="UniProtKB-EC"/>
</dbReference>
<sequence>MEFYKDWFDHPEYWFQASDKTDAYLTKKYINLVNEFWDPSIKDIRYHIQHLIINDQLIRHIYRHTLCQHIIEYHLLKAVEIHHHIKKNFSVIFDLNDQEWCFWGLPIRHSKKVPAIHQLIKDTWHKIQWEQSHNRSILYLKRFIQASYQRMPMDDQQQQWIDFFQNIDSISFDTFFQYIPILDYCPIQSIMEPYYTSYLIQPIRKFIQKHNLSHLIVSLSGGVDSMVCSYLLKQLSQTINLKVYAFSIHYCNRTDMEAKFVQDWCQYIQLPLYMRSFNEITRVPCMNLEMRDTYESYTRDVRYQCYKTVWKDIGQIGTPYVLMGHNQDDCLENILTNLCHQHKYENLRGMKSYQIVNEIGFCRPLLKIQKQWIYQEAHKLGIPYLKDSTPSWSQRGQIRDTIRPTLEKWDKQMIPSLFQLSKVMKEAEVLKQKILIEWKQKTITIDTCHQIKIDTEEVSCLSCQSLWFAYFVSYNIYLKKKSIQHFVKALKGVVEKKTFGRFIMSKEISATYHPTSGMLQWEGPVCSRSGRS</sequence>
<protein>
    <recommendedName>
        <fullName evidence="1">tRNA(Ile)-lysidine synthetase</fullName>
        <ecNumber evidence="1">6.3.4.19</ecNumber>
    </recommendedName>
</protein>
<evidence type="ECO:0000256" key="4">
    <source>
        <dbReference type="ARBA" id="ARBA00022741"/>
    </source>
</evidence>
<name>A0A6C0CTV6_9ZZZZ</name>
<dbReference type="PANTHER" id="PTHR43033:SF3">
    <property type="entry name" value="TRNA(ILE)-LYSIDINE SYNTHETASE"/>
    <property type="match status" value="1"/>
</dbReference>
<dbReference type="GO" id="GO:0005524">
    <property type="term" value="F:ATP binding"/>
    <property type="evidence" value="ECO:0007669"/>
    <property type="project" value="UniProtKB-KW"/>
</dbReference>
<dbReference type="InterPro" id="IPR011063">
    <property type="entry name" value="TilS/TtcA_N"/>
</dbReference>
<dbReference type="HAMAP" id="MF_01161">
    <property type="entry name" value="tRNA_Ile_lys_synt"/>
    <property type="match status" value="1"/>
</dbReference>
<accession>A0A6C0CTV6</accession>
<keyword evidence="4" id="KW-0547">Nucleotide-binding</keyword>
<dbReference type="GO" id="GO:0008033">
    <property type="term" value="P:tRNA processing"/>
    <property type="evidence" value="ECO:0007669"/>
    <property type="project" value="UniProtKB-KW"/>
</dbReference>
<dbReference type="SUPFAM" id="SSF52402">
    <property type="entry name" value="Adenine nucleotide alpha hydrolases-like"/>
    <property type="match status" value="1"/>
</dbReference>
<evidence type="ECO:0000256" key="6">
    <source>
        <dbReference type="ARBA" id="ARBA00048539"/>
    </source>
</evidence>
<keyword evidence="5" id="KW-0067">ATP-binding</keyword>
<keyword evidence="3" id="KW-0819">tRNA processing</keyword>
<reference evidence="8" key="1">
    <citation type="journal article" date="2020" name="Nature">
        <title>Giant virus diversity and host interactions through global metagenomics.</title>
        <authorList>
            <person name="Schulz F."/>
            <person name="Roux S."/>
            <person name="Paez-Espino D."/>
            <person name="Jungbluth S."/>
            <person name="Walsh D.A."/>
            <person name="Denef V.J."/>
            <person name="McMahon K.D."/>
            <person name="Konstantinidis K.T."/>
            <person name="Eloe-Fadrosh E.A."/>
            <person name="Kyrpides N.C."/>
            <person name="Woyke T."/>
        </authorList>
    </citation>
    <scope>NUCLEOTIDE SEQUENCE</scope>
    <source>
        <strain evidence="8">GVMAG-M-3300021962-46</strain>
    </source>
</reference>
<comment type="catalytic activity">
    <reaction evidence="6">
        <text>cytidine(34) in tRNA(Ile2) + L-lysine + ATP = lysidine(34) in tRNA(Ile2) + AMP + diphosphate + H(+)</text>
        <dbReference type="Rhea" id="RHEA:43744"/>
        <dbReference type="Rhea" id="RHEA-COMP:10625"/>
        <dbReference type="Rhea" id="RHEA-COMP:10670"/>
        <dbReference type="ChEBI" id="CHEBI:15378"/>
        <dbReference type="ChEBI" id="CHEBI:30616"/>
        <dbReference type="ChEBI" id="CHEBI:32551"/>
        <dbReference type="ChEBI" id="CHEBI:33019"/>
        <dbReference type="ChEBI" id="CHEBI:82748"/>
        <dbReference type="ChEBI" id="CHEBI:83665"/>
        <dbReference type="ChEBI" id="CHEBI:456215"/>
        <dbReference type="EC" id="6.3.4.19"/>
    </reaction>
</comment>
<dbReference type="Pfam" id="PF01171">
    <property type="entry name" value="ATP_bind_3"/>
    <property type="match status" value="1"/>
</dbReference>
<dbReference type="InterPro" id="IPR012795">
    <property type="entry name" value="tRNA_Ile_lys_synt_N"/>
</dbReference>
<evidence type="ECO:0000256" key="1">
    <source>
        <dbReference type="ARBA" id="ARBA00013267"/>
    </source>
</evidence>
<evidence type="ECO:0000256" key="2">
    <source>
        <dbReference type="ARBA" id="ARBA00022598"/>
    </source>
</evidence>
<dbReference type="InterPro" id="IPR012094">
    <property type="entry name" value="tRNA_Ile_lys_synt"/>
</dbReference>
<dbReference type="CDD" id="cd01992">
    <property type="entry name" value="TilS_N"/>
    <property type="match status" value="1"/>
</dbReference>
<dbReference type="InterPro" id="IPR014729">
    <property type="entry name" value="Rossmann-like_a/b/a_fold"/>
</dbReference>
<organism evidence="8">
    <name type="scientific">viral metagenome</name>
    <dbReference type="NCBI Taxonomy" id="1070528"/>
    <lineage>
        <taxon>unclassified sequences</taxon>
        <taxon>metagenomes</taxon>
        <taxon>organismal metagenomes</taxon>
    </lineage>
</organism>
<dbReference type="SUPFAM" id="SSF48452">
    <property type="entry name" value="TPR-like"/>
    <property type="match status" value="1"/>
</dbReference>
<evidence type="ECO:0000259" key="7">
    <source>
        <dbReference type="Pfam" id="PF01171"/>
    </source>
</evidence>
<proteinExistence type="inferred from homology"/>
<evidence type="ECO:0000313" key="8">
    <source>
        <dbReference type="EMBL" id="QHT07154.1"/>
    </source>
</evidence>